<dbReference type="Gene3D" id="3.40.50.720">
    <property type="entry name" value="NAD(P)-binding Rossmann-like Domain"/>
    <property type="match status" value="1"/>
</dbReference>
<dbReference type="HOGENOM" id="CLU_1443757_0_0_1"/>
<dbReference type="AlphaFoldDB" id="B8BX12"/>
<dbReference type="Gene3D" id="3.90.180.10">
    <property type="entry name" value="Medium-chain alcohol dehydrogenases, catalytic domain"/>
    <property type="match status" value="1"/>
</dbReference>
<dbReference type="GO" id="GO:0008270">
    <property type="term" value="F:zinc ion binding"/>
    <property type="evidence" value="ECO:0007669"/>
    <property type="project" value="InterPro"/>
</dbReference>
<dbReference type="eggNOG" id="KOG1198">
    <property type="taxonomic scope" value="Eukaryota"/>
</dbReference>
<dbReference type="SUPFAM" id="SSF50129">
    <property type="entry name" value="GroES-like"/>
    <property type="match status" value="1"/>
</dbReference>
<gene>
    <name evidence="4" type="ORF">THAPSDRAFT_3174</name>
</gene>
<dbReference type="InterPro" id="IPR011032">
    <property type="entry name" value="GroES-like_sf"/>
</dbReference>
<dbReference type="InterPro" id="IPR013154">
    <property type="entry name" value="ADH-like_N"/>
</dbReference>
<keyword evidence="2" id="KW-0812">Transmembrane</keyword>
<feature type="transmembrane region" description="Helical" evidence="2">
    <location>
        <begin position="165"/>
        <end position="186"/>
    </location>
</feature>
<dbReference type="InterPro" id="IPR050700">
    <property type="entry name" value="YIM1/Zinc_Alcohol_DH_Fams"/>
</dbReference>
<dbReference type="PaxDb" id="35128-Thaps3174"/>
<dbReference type="InterPro" id="IPR002364">
    <property type="entry name" value="Quin_OxRdtase/zeta-crystal_CS"/>
</dbReference>
<dbReference type="InParanoid" id="B8BX12"/>
<keyword evidence="1" id="KW-0560">Oxidoreductase</keyword>
<evidence type="ECO:0000313" key="5">
    <source>
        <dbReference type="Proteomes" id="UP000001449"/>
    </source>
</evidence>
<dbReference type="GO" id="GO:0016491">
    <property type="term" value="F:oxidoreductase activity"/>
    <property type="evidence" value="ECO:0007669"/>
    <property type="project" value="UniProtKB-KW"/>
</dbReference>
<evidence type="ECO:0000256" key="1">
    <source>
        <dbReference type="ARBA" id="ARBA00023002"/>
    </source>
</evidence>
<dbReference type="KEGG" id="tps:THAPSDRAFT_3174"/>
<keyword evidence="2" id="KW-1133">Transmembrane helix</keyword>
<organism evidence="4 5">
    <name type="scientific">Thalassiosira pseudonana</name>
    <name type="common">Marine diatom</name>
    <name type="synonym">Cyclotella nana</name>
    <dbReference type="NCBI Taxonomy" id="35128"/>
    <lineage>
        <taxon>Eukaryota</taxon>
        <taxon>Sar</taxon>
        <taxon>Stramenopiles</taxon>
        <taxon>Ochrophyta</taxon>
        <taxon>Bacillariophyta</taxon>
        <taxon>Coscinodiscophyceae</taxon>
        <taxon>Thalassiosirophycidae</taxon>
        <taxon>Thalassiosirales</taxon>
        <taxon>Thalassiosiraceae</taxon>
        <taxon>Thalassiosira</taxon>
    </lineage>
</organism>
<reference evidence="4 5" key="1">
    <citation type="journal article" date="2004" name="Science">
        <title>The genome of the diatom Thalassiosira pseudonana: ecology, evolution, and metabolism.</title>
        <authorList>
            <person name="Armbrust E.V."/>
            <person name="Berges J.A."/>
            <person name="Bowler C."/>
            <person name="Green B.R."/>
            <person name="Martinez D."/>
            <person name="Putnam N.H."/>
            <person name="Zhou S."/>
            <person name="Allen A.E."/>
            <person name="Apt K.E."/>
            <person name="Bechner M."/>
            <person name="Brzezinski M.A."/>
            <person name="Chaal B.K."/>
            <person name="Chiovitti A."/>
            <person name="Davis A.K."/>
            <person name="Demarest M.S."/>
            <person name="Detter J.C."/>
            <person name="Glavina T."/>
            <person name="Goodstein D."/>
            <person name="Hadi M.Z."/>
            <person name="Hellsten U."/>
            <person name="Hildebrand M."/>
            <person name="Jenkins B.D."/>
            <person name="Jurka J."/>
            <person name="Kapitonov V.V."/>
            <person name="Kroger N."/>
            <person name="Lau W.W."/>
            <person name="Lane T.W."/>
            <person name="Larimer F.W."/>
            <person name="Lippmeier J.C."/>
            <person name="Lucas S."/>
            <person name="Medina M."/>
            <person name="Montsant A."/>
            <person name="Obornik M."/>
            <person name="Parker M.S."/>
            <person name="Palenik B."/>
            <person name="Pazour G.J."/>
            <person name="Richardson P.M."/>
            <person name="Rynearson T.A."/>
            <person name="Saito M.A."/>
            <person name="Schwartz D.C."/>
            <person name="Thamatrakoln K."/>
            <person name="Valentin K."/>
            <person name="Vardi A."/>
            <person name="Wilkerson F.P."/>
            <person name="Rokhsar D.S."/>
        </authorList>
    </citation>
    <scope>NUCLEOTIDE SEQUENCE [LARGE SCALE GENOMIC DNA]</scope>
    <source>
        <strain evidence="4 5">CCMP1335</strain>
    </source>
</reference>
<dbReference type="RefSeq" id="XP_002288192.1">
    <property type="nucleotide sequence ID" value="XM_002288156.1"/>
</dbReference>
<protein>
    <recommendedName>
        <fullName evidence="3">Alcohol dehydrogenase-like N-terminal domain-containing protein</fullName>
    </recommendedName>
</protein>
<evidence type="ECO:0000259" key="3">
    <source>
        <dbReference type="Pfam" id="PF08240"/>
    </source>
</evidence>
<sequence>MKCILVSAHGSDIDELLSMSYNHPKPIRTDGEVLIHVKACSLAPGDVRVLTVNLTFTVSTILTRGHCDLFQEPPNGFPYIPGGDISGVVVESDIKSRFKEGDEVMAMFELPRPLNGLSEFISVKEQLVEFTPKQGATLVEASALPSSALSALLAVKRHVKMGDRVLVLGGSGGVGTFLIQIARIAMHS</sequence>
<name>B8BX12_THAPS</name>
<evidence type="ECO:0000256" key="2">
    <source>
        <dbReference type="SAM" id="Phobius"/>
    </source>
</evidence>
<accession>B8BX12</accession>
<dbReference type="PANTHER" id="PTHR11695:SF294">
    <property type="entry name" value="RETICULON-4-INTERACTING PROTEIN 1, MITOCHONDRIAL"/>
    <property type="match status" value="1"/>
</dbReference>
<reference evidence="4 5" key="2">
    <citation type="journal article" date="2008" name="Nature">
        <title>The Phaeodactylum genome reveals the evolutionary history of diatom genomes.</title>
        <authorList>
            <person name="Bowler C."/>
            <person name="Allen A.E."/>
            <person name="Badger J.H."/>
            <person name="Grimwood J."/>
            <person name="Jabbari K."/>
            <person name="Kuo A."/>
            <person name="Maheswari U."/>
            <person name="Martens C."/>
            <person name="Maumus F."/>
            <person name="Otillar R.P."/>
            <person name="Rayko E."/>
            <person name="Salamov A."/>
            <person name="Vandepoele K."/>
            <person name="Beszteri B."/>
            <person name="Gruber A."/>
            <person name="Heijde M."/>
            <person name="Katinka M."/>
            <person name="Mock T."/>
            <person name="Valentin K."/>
            <person name="Verret F."/>
            <person name="Berges J.A."/>
            <person name="Brownlee C."/>
            <person name="Cadoret J.P."/>
            <person name="Chiovitti A."/>
            <person name="Choi C.J."/>
            <person name="Coesel S."/>
            <person name="De Martino A."/>
            <person name="Detter J.C."/>
            <person name="Durkin C."/>
            <person name="Falciatore A."/>
            <person name="Fournet J."/>
            <person name="Haruta M."/>
            <person name="Huysman M.J."/>
            <person name="Jenkins B.D."/>
            <person name="Jiroutova K."/>
            <person name="Jorgensen R.E."/>
            <person name="Joubert Y."/>
            <person name="Kaplan A."/>
            <person name="Kroger N."/>
            <person name="Kroth P.G."/>
            <person name="La Roche J."/>
            <person name="Lindquist E."/>
            <person name="Lommer M."/>
            <person name="Martin-Jezequel V."/>
            <person name="Lopez P.J."/>
            <person name="Lucas S."/>
            <person name="Mangogna M."/>
            <person name="McGinnis K."/>
            <person name="Medlin L.K."/>
            <person name="Montsant A."/>
            <person name="Oudot-Le Secq M.P."/>
            <person name="Napoli C."/>
            <person name="Obornik M."/>
            <person name="Parker M.S."/>
            <person name="Petit J.L."/>
            <person name="Porcel B.M."/>
            <person name="Poulsen N."/>
            <person name="Robison M."/>
            <person name="Rychlewski L."/>
            <person name="Rynearson T.A."/>
            <person name="Schmutz J."/>
            <person name="Shapiro H."/>
            <person name="Siaut M."/>
            <person name="Stanley M."/>
            <person name="Sussman M.R."/>
            <person name="Taylor A.R."/>
            <person name="Vardi A."/>
            <person name="von Dassow P."/>
            <person name="Vyverman W."/>
            <person name="Willis A."/>
            <person name="Wyrwicz L.S."/>
            <person name="Rokhsar D.S."/>
            <person name="Weissenbach J."/>
            <person name="Armbrust E.V."/>
            <person name="Green B.R."/>
            <person name="Van de Peer Y."/>
            <person name="Grigoriev I.V."/>
        </authorList>
    </citation>
    <scope>NUCLEOTIDE SEQUENCE [LARGE SCALE GENOMIC DNA]</scope>
    <source>
        <strain evidence="4 5">CCMP1335</strain>
    </source>
</reference>
<dbReference type="OMA" id="CTEGHAT"/>
<dbReference type="EMBL" id="CM000640">
    <property type="protein sequence ID" value="EED93628.1"/>
    <property type="molecule type" value="Genomic_DNA"/>
</dbReference>
<evidence type="ECO:0000313" key="4">
    <source>
        <dbReference type="EMBL" id="EED93628.1"/>
    </source>
</evidence>
<proteinExistence type="predicted"/>
<dbReference type="GeneID" id="7441740"/>
<keyword evidence="5" id="KW-1185">Reference proteome</keyword>
<dbReference type="Proteomes" id="UP000001449">
    <property type="component" value="Chromosome 3"/>
</dbReference>
<dbReference type="PROSITE" id="PS01162">
    <property type="entry name" value="QOR_ZETA_CRYSTAL"/>
    <property type="match status" value="1"/>
</dbReference>
<dbReference type="PANTHER" id="PTHR11695">
    <property type="entry name" value="ALCOHOL DEHYDROGENASE RELATED"/>
    <property type="match status" value="1"/>
</dbReference>
<keyword evidence="2" id="KW-0472">Membrane</keyword>
<dbReference type="Pfam" id="PF08240">
    <property type="entry name" value="ADH_N"/>
    <property type="match status" value="1"/>
</dbReference>
<feature type="domain" description="Alcohol dehydrogenase-like N-terminal" evidence="3">
    <location>
        <begin position="30"/>
        <end position="106"/>
    </location>
</feature>